<sequence>MIDFLTGIVYFHKDGKPIPIGKVLDTCDDTIGVPVYEYESTCDSNDEQWYEDIDHAISNWTAIQEVFD</sequence>
<evidence type="ECO:0000313" key="1">
    <source>
        <dbReference type="EMBL" id="DAG04537.1"/>
    </source>
</evidence>
<name>A0A8S5VCN4_9CAUD</name>
<proteinExistence type="predicted"/>
<protein>
    <submittedName>
        <fullName evidence="1">Uncharacterized protein</fullName>
    </submittedName>
</protein>
<reference evidence="1" key="1">
    <citation type="journal article" date="2021" name="Proc. Natl. Acad. Sci. U.S.A.">
        <title>A Catalog of Tens of Thousands of Viruses from Human Metagenomes Reveals Hidden Associations with Chronic Diseases.</title>
        <authorList>
            <person name="Tisza M.J."/>
            <person name="Buck C.B."/>
        </authorList>
    </citation>
    <scope>NUCLEOTIDE SEQUENCE</scope>
    <source>
        <strain evidence="1">CtDXu9</strain>
    </source>
</reference>
<dbReference type="EMBL" id="BK016244">
    <property type="protein sequence ID" value="DAG04537.1"/>
    <property type="molecule type" value="Genomic_DNA"/>
</dbReference>
<accession>A0A8S5VCN4</accession>
<organism evidence="1">
    <name type="scientific">Siphoviridae sp. ctDXu9</name>
    <dbReference type="NCBI Taxonomy" id="2825387"/>
    <lineage>
        <taxon>Viruses</taxon>
        <taxon>Duplodnaviria</taxon>
        <taxon>Heunggongvirae</taxon>
        <taxon>Uroviricota</taxon>
        <taxon>Caudoviricetes</taxon>
    </lineage>
</organism>